<protein>
    <recommendedName>
        <fullName evidence="3">Guanylate cyclase domain-containing protein</fullName>
    </recommendedName>
</protein>
<evidence type="ECO:0008006" key="3">
    <source>
        <dbReference type="Google" id="ProtNLM"/>
    </source>
</evidence>
<gene>
    <name evidence="2" type="ORF">ENF18_07175</name>
</gene>
<dbReference type="InterPro" id="IPR029787">
    <property type="entry name" value="Nucleotide_cyclase"/>
</dbReference>
<dbReference type="EMBL" id="DQWE01000340">
    <property type="protein sequence ID" value="HDI83552.1"/>
    <property type="molecule type" value="Genomic_DNA"/>
</dbReference>
<evidence type="ECO:0000256" key="1">
    <source>
        <dbReference type="SAM" id="Coils"/>
    </source>
</evidence>
<dbReference type="Proteomes" id="UP000885847">
    <property type="component" value="Unassembled WGS sequence"/>
</dbReference>
<proteinExistence type="predicted"/>
<reference evidence="2" key="1">
    <citation type="journal article" date="2020" name="mSystems">
        <title>Genome- and Community-Level Interaction Insights into Carbon Utilization and Element Cycling Functions of Hydrothermarchaeota in Hydrothermal Sediment.</title>
        <authorList>
            <person name="Zhou Z."/>
            <person name="Liu Y."/>
            <person name="Xu W."/>
            <person name="Pan J."/>
            <person name="Luo Z.H."/>
            <person name="Li M."/>
        </authorList>
    </citation>
    <scope>NUCLEOTIDE SEQUENCE [LARGE SCALE GENOMIC DNA]</scope>
    <source>
        <strain evidence="2">HyVt-102</strain>
    </source>
</reference>
<dbReference type="AlphaFoldDB" id="A0A7C0VBE3"/>
<keyword evidence="1" id="KW-0175">Coiled coil</keyword>
<sequence>MKVKLAEIESSSELFSKYIISIKRTIGRSEVLEEVRTNLQKFFQNRVFPSDFLEFLNQHEVIIFTDFNEEERYRIGRDITNPEEVSLFLGEVYSNIKNSSPVFLPIFEALIIKIFPTIFSTARESEGFGRRIKKVFDDLSKSIPENERKFLDHLHKGPYLLGINLRSLNLGDLEQFYHRYGFTTDALKEMHDTLMDSFRAREEEHLLKLLESTEITDYADLRNFPFKDFLYPSEKALNKFAKMVSTKAASKEKILKQQDKELDLLSKKVRDETQKILEKTMKELQNILDVNARGDLSKAIEGSQIAIIDLLKRIKFHMRIFKDYLEKMEELGKRIEENRGLQSMNPEKLMEFLPPQPEWEIEKIVREYWRAEKYFDVIEPKVLKIVQKNLTRDAKRDPDIFEPILDESRKGVYVDPEMAVGNYHLIMRSILEPIYIYKILGDIVYVWPPKVDPQNPKSYVDATDAIHITGIELLPNGKFYRFSRKGKVAPNVNVSVLERQKEIGGILTRNFASLVTVLVYDVRGSTFMSHKLHDAEKQRSILNKFHYVVFDTARKGGGFLLKETGDGGIIWYGGNSQELFREIYKTFWSEKEYQIRFSTAVEEEFNLLKDPSSGLKAVGSAVGIVNAAEEFVKANYMHYREWFGELAEKEVLHEGITYALLPPEFKALFRLGIGIASGKPGKDVVFTPNSFGDPDLTGLLVNEATVFSTGRSPERSVILIDHPTLMNIILNSERFYLTGRYGERLENEEVIEKLLSILRMREGERTYFMERYRIKRAGIYYMDEEDKSKQLLLEPAEIEFEIKEDGEFVSDRGRVKILYQVIPEEE</sequence>
<dbReference type="Gene3D" id="3.30.70.1230">
    <property type="entry name" value="Nucleotide cyclase"/>
    <property type="match status" value="1"/>
</dbReference>
<evidence type="ECO:0000313" key="2">
    <source>
        <dbReference type="EMBL" id="HDI83552.1"/>
    </source>
</evidence>
<comment type="caution">
    <text evidence="2">The sequence shown here is derived from an EMBL/GenBank/DDBJ whole genome shotgun (WGS) entry which is preliminary data.</text>
</comment>
<name>A0A7C0VBE3_UNCW3</name>
<dbReference type="SUPFAM" id="SSF55073">
    <property type="entry name" value="Nucleotide cyclase"/>
    <property type="match status" value="1"/>
</dbReference>
<organism evidence="2">
    <name type="scientific">candidate division WOR-3 bacterium</name>
    <dbReference type="NCBI Taxonomy" id="2052148"/>
    <lineage>
        <taxon>Bacteria</taxon>
        <taxon>Bacteria division WOR-3</taxon>
    </lineage>
</organism>
<accession>A0A7C0VBE3</accession>
<feature type="coiled-coil region" evidence="1">
    <location>
        <begin position="248"/>
        <end position="275"/>
    </location>
</feature>